<dbReference type="AlphaFoldDB" id="A0A2Z6M5P0"/>
<keyword evidence="4" id="KW-0472">Membrane</keyword>
<keyword evidence="2" id="KW-0812">Transmembrane</keyword>
<dbReference type="Proteomes" id="UP000242715">
    <property type="component" value="Unassembled WGS sequence"/>
</dbReference>
<gene>
    <name evidence="5" type="ORF">TSUD_110160</name>
</gene>
<dbReference type="EMBL" id="DF973169">
    <property type="protein sequence ID" value="GAU17299.1"/>
    <property type="molecule type" value="Genomic_DNA"/>
</dbReference>
<evidence type="ECO:0000256" key="2">
    <source>
        <dbReference type="ARBA" id="ARBA00022692"/>
    </source>
</evidence>
<dbReference type="GO" id="GO:0010411">
    <property type="term" value="P:xyloglucan metabolic process"/>
    <property type="evidence" value="ECO:0007669"/>
    <property type="project" value="TreeGrafter"/>
</dbReference>
<proteinExistence type="predicted"/>
<evidence type="ECO:0000313" key="6">
    <source>
        <dbReference type="Proteomes" id="UP000242715"/>
    </source>
</evidence>
<dbReference type="GO" id="GO:0005794">
    <property type="term" value="C:Golgi apparatus"/>
    <property type="evidence" value="ECO:0007669"/>
    <property type="project" value="TreeGrafter"/>
</dbReference>
<evidence type="ECO:0000256" key="4">
    <source>
        <dbReference type="ARBA" id="ARBA00023136"/>
    </source>
</evidence>
<dbReference type="PANTHER" id="PTHR13533">
    <property type="entry name" value="N-ACETYLNEURAMINATE 9-O-ACETYLTRANSFERASE"/>
    <property type="match status" value="1"/>
</dbReference>
<name>A0A2Z6M5P0_TRISU</name>
<keyword evidence="6" id="KW-1185">Reference proteome</keyword>
<protein>
    <submittedName>
        <fullName evidence="5">Uncharacterized protein</fullName>
    </submittedName>
</protein>
<comment type="subcellular location">
    <subcellularLocation>
        <location evidence="1">Membrane</location>
    </subcellularLocation>
</comment>
<sequence>MHWSDLTSSSQPPPNSLPLIYSHLLSLSAQPPPNKTSPPPQSPSKSIKYVILLENLQPPESAAATVVKRYAPPNQSNIHMAGYTDPAKPDAPRMHKWHFRSGLDRYIWIVGMIYAYFHPNVEQWMEKLEKCETKKKVTIKTSIVSIPLFVRMKICILYVLVPATMIPLTCVWI</sequence>
<dbReference type="PANTHER" id="PTHR13533:SF1">
    <property type="entry name" value="N-ACETYLNEURAMINATE 9-O-ACETYLTRANSFERASE"/>
    <property type="match status" value="1"/>
</dbReference>
<dbReference type="OrthoDB" id="1742497at2759"/>
<evidence type="ECO:0000256" key="1">
    <source>
        <dbReference type="ARBA" id="ARBA00004370"/>
    </source>
</evidence>
<dbReference type="GO" id="GO:0045492">
    <property type="term" value="P:xylan biosynthetic process"/>
    <property type="evidence" value="ECO:0007669"/>
    <property type="project" value="TreeGrafter"/>
</dbReference>
<evidence type="ECO:0000256" key="3">
    <source>
        <dbReference type="ARBA" id="ARBA00022989"/>
    </source>
</evidence>
<dbReference type="GO" id="GO:0016020">
    <property type="term" value="C:membrane"/>
    <property type="evidence" value="ECO:0007669"/>
    <property type="project" value="UniProtKB-SubCell"/>
</dbReference>
<dbReference type="GO" id="GO:0016407">
    <property type="term" value="F:acetyltransferase activity"/>
    <property type="evidence" value="ECO:0007669"/>
    <property type="project" value="TreeGrafter"/>
</dbReference>
<evidence type="ECO:0000313" key="5">
    <source>
        <dbReference type="EMBL" id="GAU17299.1"/>
    </source>
</evidence>
<reference evidence="6" key="1">
    <citation type="journal article" date="2017" name="Front. Plant Sci.">
        <title>Climate Clever Clovers: New Paradigm to Reduce the Environmental Footprint of Ruminants by Breeding Low Methanogenic Forages Utilizing Haplotype Variation.</title>
        <authorList>
            <person name="Kaur P."/>
            <person name="Appels R."/>
            <person name="Bayer P.E."/>
            <person name="Keeble-Gagnere G."/>
            <person name="Wang J."/>
            <person name="Hirakawa H."/>
            <person name="Shirasawa K."/>
            <person name="Vercoe P."/>
            <person name="Stefanova K."/>
            <person name="Durmic Z."/>
            <person name="Nichols P."/>
            <person name="Revell C."/>
            <person name="Isobe S.N."/>
            <person name="Edwards D."/>
            <person name="Erskine W."/>
        </authorList>
    </citation>
    <scope>NUCLEOTIDE SEQUENCE [LARGE SCALE GENOMIC DNA]</scope>
    <source>
        <strain evidence="6">cv. Daliak</strain>
    </source>
</reference>
<dbReference type="GO" id="GO:0009834">
    <property type="term" value="P:plant-type secondary cell wall biogenesis"/>
    <property type="evidence" value="ECO:0007669"/>
    <property type="project" value="TreeGrafter"/>
</dbReference>
<keyword evidence="3" id="KW-1133">Transmembrane helix</keyword>
<accession>A0A2Z6M5P0</accession>
<organism evidence="5 6">
    <name type="scientific">Trifolium subterraneum</name>
    <name type="common">Subterranean clover</name>
    <dbReference type="NCBI Taxonomy" id="3900"/>
    <lineage>
        <taxon>Eukaryota</taxon>
        <taxon>Viridiplantae</taxon>
        <taxon>Streptophyta</taxon>
        <taxon>Embryophyta</taxon>
        <taxon>Tracheophyta</taxon>
        <taxon>Spermatophyta</taxon>
        <taxon>Magnoliopsida</taxon>
        <taxon>eudicotyledons</taxon>
        <taxon>Gunneridae</taxon>
        <taxon>Pentapetalae</taxon>
        <taxon>rosids</taxon>
        <taxon>fabids</taxon>
        <taxon>Fabales</taxon>
        <taxon>Fabaceae</taxon>
        <taxon>Papilionoideae</taxon>
        <taxon>50 kb inversion clade</taxon>
        <taxon>NPAAA clade</taxon>
        <taxon>Hologalegina</taxon>
        <taxon>IRL clade</taxon>
        <taxon>Trifolieae</taxon>
        <taxon>Trifolium</taxon>
    </lineage>
</organism>